<keyword evidence="2" id="KW-1185">Reference proteome</keyword>
<organism evidence="1 2">
    <name type="scientific">Ferrimonas aestuarii</name>
    <dbReference type="NCBI Taxonomy" id="2569539"/>
    <lineage>
        <taxon>Bacteria</taxon>
        <taxon>Pseudomonadati</taxon>
        <taxon>Pseudomonadota</taxon>
        <taxon>Gammaproteobacteria</taxon>
        <taxon>Alteromonadales</taxon>
        <taxon>Ferrimonadaceae</taxon>
        <taxon>Ferrimonas</taxon>
    </lineage>
</organism>
<reference evidence="1 2" key="1">
    <citation type="submission" date="2019-04" db="EMBL/GenBank/DDBJ databases">
        <authorList>
            <person name="Hwang J.C."/>
        </authorList>
    </citation>
    <scope>NUCLEOTIDE SEQUENCE [LARGE SCALE GENOMIC DNA]</scope>
    <source>
        <strain evidence="1 2">IMCC35002</strain>
    </source>
</reference>
<sequence length="109" mass="12433">MFSEQPQRALAQVLLSQFYLIDCHRELGDADACVRQFEFCLSTLNSLCGRPSSQTQQVALVTGISQVTVQWNQFLNQQVSSDLGRFVVDGKKRLKRLTHTLNELPKRIH</sequence>
<dbReference type="EMBL" id="SWCJ01000005">
    <property type="protein sequence ID" value="TKB55517.1"/>
    <property type="molecule type" value="Genomic_DNA"/>
</dbReference>
<dbReference type="AlphaFoldDB" id="A0A4U1BNI7"/>
<dbReference type="Proteomes" id="UP000305675">
    <property type="component" value="Unassembled WGS sequence"/>
</dbReference>
<accession>A0A4U1BNI7</accession>
<dbReference type="RefSeq" id="WP_136863274.1">
    <property type="nucleotide sequence ID" value="NZ_SWCJ01000005.1"/>
</dbReference>
<evidence type="ECO:0000313" key="1">
    <source>
        <dbReference type="EMBL" id="TKB55517.1"/>
    </source>
</evidence>
<evidence type="ECO:0000313" key="2">
    <source>
        <dbReference type="Proteomes" id="UP000305675"/>
    </source>
</evidence>
<gene>
    <name evidence="1" type="ORF">FCL42_10050</name>
</gene>
<name>A0A4U1BNI7_9GAMM</name>
<proteinExistence type="predicted"/>
<protein>
    <submittedName>
        <fullName evidence="1">Uncharacterized protein</fullName>
    </submittedName>
</protein>
<comment type="caution">
    <text evidence="1">The sequence shown here is derived from an EMBL/GenBank/DDBJ whole genome shotgun (WGS) entry which is preliminary data.</text>
</comment>